<feature type="region of interest" description="Disordered" evidence="1">
    <location>
        <begin position="64"/>
        <end position="106"/>
    </location>
</feature>
<dbReference type="Proteomes" id="UP001234178">
    <property type="component" value="Unassembled WGS sequence"/>
</dbReference>
<reference evidence="2 3" key="1">
    <citation type="journal article" date="2023" name="Nucleic Acids Res.">
        <title>The hologenome of Daphnia magna reveals possible DNA methylation and microbiome-mediated evolution of the host genome.</title>
        <authorList>
            <person name="Chaturvedi A."/>
            <person name="Li X."/>
            <person name="Dhandapani V."/>
            <person name="Marshall H."/>
            <person name="Kissane S."/>
            <person name="Cuenca-Cambronero M."/>
            <person name="Asole G."/>
            <person name="Calvet F."/>
            <person name="Ruiz-Romero M."/>
            <person name="Marangio P."/>
            <person name="Guigo R."/>
            <person name="Rago D."/>
            <person name="Mirbahai L."/>
            <person name="Eastwood N."/>
            <person name="Colbourne J.K."/>
            <person name="Zhou J."/>
            <person name="Mallon E."/>
            <person name="Orsini L."/>
        </authorList>
    </citation>
    <scope>NUCLEOTIDE SEQUENCE [LARGE SCALE GENOMIC DNA]</scope>
    <source>
        <strain evidence="2">LRV0_1</strain>
    </source>
</reference>
<dbReference type="PANTHER" id="PTHR33173:SF2">
    <property type="entry name" value="MYND-TYPE DOMAIN-CONTAINING PROTEIN"/>
    <property type="match status" value="1"/>
</dbReference>
<evidence type="ECO:0000313" key="3">
    <source>
        <dbReference type="Proteomes" id="UP001234178"/>
    </source>
</evidence>
<evidence type="ECO:0000256" key="1">
    <source>
        <dbReference type="SAM" id="MobiDB-lite"/>
    </source>
</evidence>
<dbReference type="PANTHER" id="PTHR33173">
    <property type="match status" value="1"/>
</dbReference>
<evidence type="ECO:0008006" key="4">
    <source>
        <dbReference type="Google" id="ProtNLM"/>
    </source>
</evidence>
<feature type="compositionally biased region" description="Polar residues" evidence="1">
    <location>
        <begin position="87"/>
        <end position="106"/>
    </location>
</feature>
<accession>A0ABQ9ZM50</accession>
<gene>
    <name evidence="2" type="ORF">OUZ56_026531</name>
</gene>
<feature type="compositionally biased region" description="Low complexity" evidence="1">
    <location>
        <begin position="74"/>
        <end position="86"/>
    </location>
</feature>
<sequence length="532" mass="59344">MDSQKRTATFGEWFANDPCDFIFFPGERSAILLAVDMVKTIVAEYDQLKWKFFSLDGSSNKRHRLDDGNDMRLTSSTSSSSTPSNTEHTAGPSNATGSHTSIPSSNATQLAGKTQYDLKYDSSQCQIDLINPRITCTACNIRKPFQVYEANGCWKLATNFVSHLKMCHRSVPATAAEPNVTPANESPVLPTSDPTEGASTVNFQYRDDVLNTFCMLAFLTGGRRFYEMQIENFSGVFPSVRTIQKHLKKYDFSVLEGTLNVIGLKQFLILNNLPLTVCICEDATAILGRREYDSGTNSVMGFSLPMEPNRLRNANLAKVKTAEDIIHLFETLPRASFVVVVMAQPLADVPGLRICSFASDNRFTTEDVKARKATIAAALEAEGIVMLSFSADGDARELKMERQDLELGKKPPKRCSTEDAFMYSFKKLWPFWAANRICRGISKQDTIHEAAKMRARILRAEKILAIGNKIASVAHLKSLLQMFGKDVHLLKPEDLNAKDKMNYASCERLCQPHVRKLSKENVPRTFIAPCQT</sequence>
<dbReference type="EMBL" id="JAOYFB010000004">
    <property type="protein sequence ID" value="KAK4013983.1"/>
    <property type="molecule type" value="Genomic_DNA"/>
</dbReference>
<proteinExistence type="predicted"/>
<keyword evidence="3" id="KW-1185">Reference proteome</keyword>
<evidence type="ECO:0000313" key="2">
    <source>
        <dbReference type="EMBL" id="KAK4013983.1"/>
    </source>
</evidence>
<protein>
    <recommendedName>
        <fullName evidence="4">CxC3 like cysteine cluster domain-containing protein</fullName>
    </recommendedName>
</protein>
<organism evidence="2 3">
    <name type="scientific">Daphnia magna</name>
    <dbReference type="NCBI Taxonomy" id="35525"/>
    <lineage>
        <taxon>Eukaryota</taxon>
        <taxon>Metazoa</taxon>
        <taxon>Ecdysozoa</taxon>
        <taxon>Arthropoda</taxon>
        <taxon>Crustacea</taxon>
        <taxon>Branchiopoda</taxon>
        <taxon>Diplostraca</taxon>
        <taxon>Cladocera</taxon>
        <taxon>Anomopoda</taxon>
        <taxon>Daphniidae</taxon>
        <taxon>Daphnia</taxon>
    </lineage>
</organism>
<comment type="caution">
    <text evidence="2">The sequence shown here is derived from an EMBL/GenBank/DDBJ whole genome shotgun (WGS) entry which is preliminary data.</text>
</comment>
<name>A0ABQ9ZM50_9CRUS</name>